<protein>
    <recommendedName>
        <fullName evidence="12">UDP-N-acetylglucosamine 1-carboxyvinyltransferase</fullName>
        <ecNumber evidence="11">2.5.1.7</ecNumber>
    </recommendedName>
    <alternativeName>
        <fullName evidence="13">Enoylpyruvate transferase</fullName>
    </alternativeName>
    <alternativeName>
        <fullName evidence="14">UDP-N-acetylglucosamine enolpyruvyl transferase</fullName>
    </alternativeName>
</protein>
<evidence type="ECO:0000313" key="17">
    <source>
        <dbReference type="EMBL" id="THU64733.1"/>
    </source>
</evidence>
<comment type="pathway">
    <text evidence="2">Cell wall biogenesis; peptidoglycan biosynthesis.</text>
</comment>
<evidence type="ECO:0000256" key="1">
    <source>
        <dbReference type="ARBA" id="ARBA00004496"/>
    </source>
</evidence>
<dbReference type="GO" id="GO:0071555">
    <property type="term" value="P:cell wall organization"/>
    <property type="evidence" value="ECO:0007669"/>
    <property type="project" value="UniProtKB-KW"/>
</dbReference>
<evidence type="ECO:0000256" key="4">
    <source>
        <dbReference type="ARBA" id="ARBA00022618"/>
    </source>
</evidence>
<comment type="catalytic activity">
    <reaction evidence="15">
        <text>phosphoenolpyruvate + UDP-N-acetyl-alpha-D-glucosamine = UDP-N-acetyl-3-O-(1-carboxyvinyl)-alpha-D-glucosamine + phosphate</text>
        <dbReference type="Rhea" id="RHEA:18681"/>
        <dbReference type="ChEBI" id="CHEBI:43474"/>
        <dbReference type="ChEBI" id="CHEBI:57705"/>
        <dbReference type="ChEBI" id="CHEBI:58702"/>
        <dbReference type="ChEBI" id="CHEBI:68483"/>
        <dbReference type="EC" id="2.5.1.7"/>
    </reaction>
</comment>
<evidence type="ECO:0000256" key="3">
    <source>
        <dbReference type="ARBA" id="ARBA00022490"/>
    </source>
</evidence>
<dbReference type="PANTHER" id="PTHR43783:SF1">
    <property type="entry name" value="UDP-N-ACETYLGLUCOSAMINE 1-CARBOXYVINYLTRANSFERASE"/>
    <property type="match status" value="1"/>
</dbReference>
<dbReference type="InterPro" id="IPR005750">
    <property type="entry name" value="UDP_GlcNAc_COvinyl_MurA"/>
</dbReference>
<keyword evidence="18" id="KW-1185">Reference proteome</keyword>
<dbReference type="GO" id="GO:0008760">
    <property type="term" value="F:UDP-N-acetylglucosamine 1-carboxyvinyltransferase activity"/>
    <property type="evidence" value="ECO:0007669"/>
    <property type="project" value="UniProtKB-EC"/>
</dbReference>
<dbReference type="PANTHER" id="PTHR43783">
    <property type="entry name" value="UDP-N-ACETYLGLUCOSAMINE 1-CARBOXYVINYLTRANSFERASE"/>
    <property type="match status" value="1"/>
</dbReference>
<comment type="caution">
    <text evidence="17">The sequence shown here is derived from an EMBL/GenBank/DDBJ whole genome shotgun (WGS) entry which is preliminary data.</text>
</comment>
<dbReference type="GO" id="GO:0008360">
    <property type="term" value="P:regulation of cell shape"/>
    <property type="evidence" value="ECO:0007669"/>
    <property type="project" value="UniProtKB-KW"/>
</dbReference>
<name>A0A4S8JRP7_MUSBA</name>
<dbReference type="CDD" id="cd01555">
    <property type="entry name" value="UdpNAET"/>
    <property type="match status" value="1"/>
</dbReference>
<evidence type="ECO:0000256" key="2">
    <source>
        <dbReference type="ARBA" id="ARBA00004752"/>
    </source>
</evidence>
<comment type="subcellular location">
    <subcellularLocation>
        <location evidence="1">Cytoplasm</location>
    </subcellularLocation>
</comment>
<dbReference type="GO" id="GO:0005737">
    <property type="term" value="C:cytoplasm"/>
    <property type="evidence" value="ECO:0007669"/>
    <property type="project" value="UniProtKB-SubCell"/>
</dbReference>
<accession>A0A4S8JRP7</accession>
<evidence type="ECO:0000256" key="15">
    <source>
        <dbReference type="ARBA" id="ARBA00047527"/>
    </source>
</evidence>
<dbReference type="EC" id="2.5.1.7" evidence="11"/>
<evidence type="ECO:0000256" key="6">
    <source>
        <dbReference type="ARBA" id="ARBA00022960"/>
    </source>
</evidence>
<organism evidence="17 18">
    <name type="scientific">Musa balbisiana</name>
    <name type="common">Banana</name>
    <dbReference type="NCBI Taxonomy" id="52838"/>
    <lineage>
        <taxon>Eukaryota</taxon>
        <taxon>Viridiplantae</taxon>
        <taxon>Streptophyta</taxon>
        <taxon>Embryophyta</taxon>
        <taxon>Tracheophyta</taxon>
        <taxon>Spermatophyta</taxon>
        <taxon>Magnoliopsida</taxon>
        <taxon>Liliopsida</taxon>
        <taxon>Zingiberales</taxon>
        <taxon>Musaceae</taxon>
        <taxon>Musa</taxon>
    </lineage>
</organism>
<dbReference type="GO" id="GO:0019277">
    <property type="term" value="P:UDP-N-acetylgalactosamine biosynthetic process"/>
    <property type="evidence" value="ECO:0007669"/>
    <property type="project" value="InterPro"/>
</dbReference>
<keyword evidence="5" id="KW-0808">Transferase</keyword>
<evidence type="ECO:0000256" key="14">
    <source>
        <dbReference type="ARBA" id="ARBA00042842"/>
    </source>
</evidence>
<proteinExistence type="inferred from homology"/>
<dbReference type="InterPro" id="IPR050068">
    <property type="entry name" value="MurA_subfamily"/>
</dbReference>
<keyword evidence="9" id="KW-0961">Cell wall biogenesis/degradation</keyword>
<evidence type="ECO:0000256" key="5">
    <source>
        <dbReference type="ARBA" id="ARBA00022679"/>
    </source>
</evidence>
<gene>
    <name evidence="17" type="ORF">C4D60_Mb01t29540</name>
</gene>
<dbReference type="Proteomes" id="UP000317650">
    <property type="component" value="Chromosome 1"/>
</dbReference>
<dbReference type="STRING" id="52838.A0A4S8JRP7"/>
<dbReference type="InterPro" id="IPR013792">
    <property type="entry name" value="RNA3'P_cycl/enolpyr_Trfase_a/b"/>
</dbReference>
<evidence type="ECO:0000256" key="13">
    <source>
        <dbReference type="ARBA" id="ARBA00042443"/>
    </source>
</evidence>
<evidence type="ECO:0000256" key="8">
    <source>
        <dbReference type="ARBA" id="ARBA00023306"/>
    </source>
</evidence>
<keyword evidence="7" id="KW-0573">Peptidoglycan synthesis</keyword>
<comment type="similarity">
    <text evidence="10">Belongs to the EPSP synthase family. MurA subfamily.</text>
</comment>
<feature type="domain" description="Enolpyruvate transferase" evidence="16">
    <location>
        <begin position="47"/>
        <end position="156"/>
    </location>
</feature>
<dbReference type="Pfam" id="PF00275">
    <property type="entry name" value="EPSP_synthase"/>
    <property type="match status" value="2"/>
</dbReference>
<sequence length="473" mass="49220">MTLPFSHSIPSPVSLHPMPSHLAADPPAVPVLPRSTDHHHHKLVISGGGHLSGHVPISGSKNSALAVLAGALCCSGGAVVVRGVPDISDARAMAAILRSLGAKVQERGGGELAVDSTALSSAEPVADEVRKIRAGFFVLGPLVARLGEAAVALPGGHGKVHVKAANGRGLTGGRFHLDYPSVGASETLMMAASMAEGVSVLTNVAQEPEVADLARFLVACGAQIKGVGTRTLVIDGRRSLHGAQFTVIPDRIETGTFMVAAAITRSCVSLSPVIPCHLTSIIDKLSAVGCRISQKGEGILEVGEIWVCCCSSLSMLMPDVLRHNLQVSAATATAGGDLRGLYLKTLPYPGFPTDLQPQFMALLTTCGGPSIVEESVFENRMHHVKELQKLGARIEVNGRSAFVEGRTTQRNVALSGSKVEAADLRGGAALVLAGMAARGVTEVVGVHHIDRGYENFEAKLLNLGAHISREVIC</sequence>
<evidence type="ECO:0000256" key="7">
    <source>
        <dbReference type="ARBA" id="ARBA00022984"/>
    </source>
</evidence>
<evidence type="ECO:0000256" key="12">
    <source>
        <dbReference type="ARBA" id="ARBA00039754"/>
    </source>
</evidence>
<dbReference type="InterPro" id="IPR001986">
    <property type="entry name" value="Enolpyruvate_Tfrase_dom"/>
</dbReference>
<evidence type="ECO:0000256" key="9">
    <source>
        <dbReference type="ARBA" id="ARBA00023316"/>
    </source>
</evidence>
<keyword evidence="4" id="KW-0132">Cell division</keyword>
<evidence type="ECO:0000259" key="16">
    <source>
        <dbReference type="Pfam" id="PF00275"/>
    </source>
</evidence>
<keyword evidence="6" id="KW-0133">Cell shape</keyword>
<dbReference type="SUPFAM" id="SSF55205">
    <property type="entry name" value="EPT/RTPC-like"/>
    <property type="match status" value="1"/>
</dbReference>
<evidence type="ECO:0000256" key="11">
    <source>
        <dbReference type="ARBA" id="ARBA00039108"/>
    </source>
</evidence>
<dbReference type="GO" id="GO:0051301">
    <property type="term" value="P:cell division"/>
    <property type="evidence" value="ECO:0007669"/>
    <property type="project" value="UniProtKB-KW"/>
</dbReference>
<evidence type="ECO:0000256" key="10">
    <source>
        <dbReference type="ARBA" id="ARBA00038367"/>
    </source>
</evidence>
<keyword evidence="3" id="KW-0963">Cytoplasm</keyword>
<dbReference type="NCBIfam" id="NF006873">
    <property type="entry name" value="PRK09369.1"/>
    <property type="match status" value="1"/>
</dbReference>
<keyword evidence="8" id="KW-0131">Cell cycle</keyword>
<feature type="domain" description="Enolpyruvate transferase" evidence="16">
    <location>
        <begin position="162"/>
        <end position="460"/>
    </location>
</feature>
<dbReference type="InterPro" id="IPR036968">
    <property type="entry name" value="Enolpyruvate_Tfrase_sf"/>
</dbReference>
<reference evidence="17 18" key="1">
    <citation type="journal article" date="2019" name="Nat. Plants">
        <title>Genome sequencing of Musa balbisiana reveals subgenome evolution and function divergence in polyploid bananas.</title>
        <authorList>
            <person name="Yao X."/>
        </authorList>
    </citation>
    <scope>NUCLEOTIDE SEQUENCE [LARGE SCALE GENOMIC DNA]</scope>
    <source>
        <strain evidence="18">cv. DH-PKW</strain>
        <tissue evidence="17">Leaves</tissue>
    </source>
</reference>
<dbReference type="Gene3D" id="3.65.10.10">
    <property type="entry name" value="Enolpyruvate transferase domain"/>
    <property type="match status" value="3"/>
</dbReference>
<dbReference type="AlphaFoldDB" id="A0A4S8JRP7"/>
<dbReference type="EMBL" id="PYDT01000004">
    <property type="protein sequence ID" value="THU64733.1"/>
    <property type="molecule type" value="Genomic_DNA"/>
</dbReference>
<dbReference type="HAMAP" id="MF_00111">
    <property type="entry name" value="MurA"/>
    <property type="match status" value="1"/>
</dbReference>
<evidence type="ECO:0000313" key="18">
    <source>
        <dbReference type="Proteomes" id="UP000317650"/>
    </source>
</evidence>